<evidence type="ECO:0000313" key="2">
    <source>
        <dbReference type="EMBL" id="GLD67193.1"/>
    </source>
</evidence>
<feature type="compositionally biased region" description="Polar residues" evidence="1">
    <location>
        <begin position="331"/>
        <end position="347"/>
    </location>
</feature>
<dbReference type="EMBL" id="BRZM01000105">
    <property type="protein sequence ID" value="GLD67193.1"/>
    <property type="molecule type" value="Genomic_DNA"/>
</dbReference>
<dbReference type="InterPro" id="IPR053309">
    <property type="entry name" value="Balbiani_Body_Formation"/>
</dbReference>
<dbReference type="PANTHER" id="PTHR38654:SF1">
    <property type="entry name" value="BUCKY BALL"/>
    <property type="match status" value="1"/>
</dbReference>
<feature type="region of interest" description="Disordered" evidence="1">
    <location>
        <begin position="292"/>
        <end position="311"/>
    </location>
</feature>
<evidence type="ECO:0000313" key="3">
    <source>
        <dbReference type="Proteomes" id="UP001279410"/>
    </source>
</evidence>
<name>A0AAD3N7K2_LATJO</name>
<feature type="compositionally biased region" description="Basic and acidic residues" evidence="1">
    <location>
        <begin position="351"/>
        <end position="360"/>
    </location>
</feature>
<feature type="compositionally biased region" description="Polar residues" evidence="1">
    <location>
        <begin position="10"/>
        <end position="34"/>
    </location>
</feature>
<protein>
    <submittedName>
        <fullName evidence="2">Uncharacterized protein</fullName>
    </submittedName>
</protein>
<evidence type="ECO:0000256" key="1">
    <source>
        <dbReference type="SAM" id="MobiDB-lite"/>
    </source>
</evidence>
<organism evidence="2 3">
    <name type="scientific">Lates japonicus</name>
    <name type="common">Japanese lates</name>
    <dbReference type="NCBI Taxonomy" id="270547"/>
    <lineage>
        <taxon>Eukaryota</taxon>
        <taxon>Metazoa</taxon>
        <taxon>Chordata</taxon>
        <taxon>Craniata</taxon>
        <taxon>Vertebrata</taxon>
        <taxon>Euteleostomi</taxon>
        <taxon>Actinopterygii</taxon>
        <taxon>Neopterygii</taxon>
        <taxon>Teleostei</taxon>
        <taxon>Neoteleostei</taxon>
        <taxon>Acanthomorphata</taxon>
        <taxon>Carangaria</taxon>
        <taxon>Carangaria incertae sedis</taxon>
        <taxon>Centropomidae</taxon>
        <taxon>Lates</taxon>
    </lineage>
</organism>
<dbReference type="PANTHER" id="PTHR38654">
    <property type="entry name" value="BUCKY BALL-RELATED"/>
    <property type="match status" value="1"/>
</dbReference>
<feature type="region of interest" description="Disordered" evidence="1">
    <location>
        <begin position="121"/>
        <end position="199"/>
    </location>
</feature>
<sequence>MTLPGPNLRSGANSCVPNSGQQGPGLHNNNQDPGFSSDLPHQVFAHPVFYIQAPPPPTFLHYHWPMPFSYNPFTGFPGMGYGVVMPPAPPPFIEAPAYILPHPPIQAVDYRRLLQPQVHAPTAPYQNPNQTFRIRPPHTGPVRETVNSEVQTEPTHRGVGGYGGFARSDSGHGTASSSPSSSSSSQKQGSAEVENYTLPNSNTENFQEWLLQNGMFETEVIVEMTEEAENCGHSTQNDLIVKASKKRQTRRFSSSDSVPMSDSWLIFSTPAEKLCQPEKPELESDIYASEMTGPKQGQSMAPSEKDPLVSSTCMQSKIIVSSPTVEGVDENGSSEPEANQSPNQESLIGSEKQEKSHCPPEQEATLFLSSTAGEEISPTGHLTVGNRVDTEVKNWACGNEEVSQLRNEKLCPPVADQRMAEVSPSKGHLVDCGIQCTELQGLKCFCEELKGGMGPNRRHPYKYSGMKKANNDKTEGFCMNGQQKRHNQRWNRGSGTHNSQQEAYYGYSGKPGKFKGKNYSLNLAGLSV</sequence>
<gene>
    <name evidence="2" type="ORF">AKAME5_001855500</name>
</gene>
<accession>A0AAD3N7K2</accession>
<dbReference type="Proteomes" id="UP001279410">
    <property type="component" value="Unassembled WGS sequence"/>
</dbReference>
<dbReference type="AlphaFoldDB" id="A0AAD3N7K2"/>
<comment type="caution">
    <text evidence="2">The sequence shown here is derived from an EMBL/GenBank/DDBJ whole genome shotgun (WGS) entry which is preliminary data.</text>
</comment>
<proteinExistence type="predicted"/>
<feature type="region of interest" description="Disordered" evidence="1">
    <location>
        <begin position="321"/>
        <end position="361"/>
    </location>
</feature>
<feature type="region of interest" description="Disordered" evidence="1">
    <location>
        <begin position="1"/>
        <end position="38"/>
    </location>
</feature>
<reference evidence="2" key="1">
    <citation type="submission" date="2022-08" db="EMBL/GenBank/DDBJ databases">
        <title>Genome sequencing of akame (Lates japonicus).</title>
        <authorList>
            <person name="Hashiguchi Y."/>
            <person name="Takahashi H."/>
        </authorList>
    </citation>
    <scope>NUCLEOTIDE SEQUENCE</scope>
    <source>
        <strain evidence="2">Kochi</strain>
    </source>
</reference>
<feature type="compositionally biased region" description="Low complexity" evidence="1">
    <location>
        <begin position="176"/>
        <end position="185"/>
    </location>
</feature>
<keyword evidence="3" id="KW-1185">Reference proteome</keyword>